<keyword evidence="2" id="KW-0813">Transport</keyword>
<name>A0AAV1S9I6_9ROSI</name>
<comment type="similarity">
    <text evidence="1">Belongs to the major facilitator superfamily. Sugar transporter (TC 2.A.1.1) family.</text>
</comment>
<proteinExistence type="inferred from homology"/>
<dbReference type="InterPro" id="IPR045262">
    <property type="entry name" value="STP/PLT_plant"/>
</dbReference>
<sequence>MDTQRSKVLLQHSVRSAYPGKLAARVFFTCLIAATGGLIFGYELGVSGFLKTGGITAMDVFLKEFFPSVYEESSSVKPSDDRLVLSSAMNVPMLVIGGTVLALDVPISAHFFNWDTFGLEQKLVCEVTRDHHQEDSKDNEQTKLQVRQHCREEFHNSEGEDHAPG</sequence>
<evidence type="ECO:0000313" key="5">
    <source>
        <dbReference type="EMBL" id="CAK7347563.1"/>
    </source>
</evidence>
<dbReference type="Proteomes" id="UP001314170">
    <property type="component" value="Unassembled WGS sequence"/>
</dbReference>
<feature type="transmembrane region" description="Helical" evidence="4">
    <location>
        <begin position="22"/>
        <end position="42"/>
    </location>
</feature>
<keyword evidence="4" id="KW-1133">Transmembrane helix</keyword>
<reference evidence="5 6" key="1">
    <citation type="submission" date="2024-01" db="EMBL/GenBank/DDBJ databases">
        <authorList>
            <person name="Waweru B."/>
        </authorList>
    </citation>
    <scope>NUCLEOTIDE SEQUENCE [LARGE SCALE GENOMIC DNA]</scope>
</reference>
<feature type="region of interest" description="Disordered" evidence="3">
    <location>
        <begin position="132"/>
        <end position="165"/>
    </location>
</feature>
<gene>
    <name evidence="5" type="ORF">DCAF_LOCUS20251</name>
</gene>
<evidence type="ECO:0000256" key="3">
    <source>
        <dbReference type="SAM" id="MobiDB-lite"/>
    </source>
</evidence>
<evidence type="ECO:0000256" key="2">
    <source>
        <dbReference type="ARBA" id="ARBA00022448"/>
    </source>
</evidence>
<dbReference type="AlphaFoldDB" id="A0AAV1S9I6"/>
<dbReference type="EMBL" id="CAWUPB010001173">
    <property type="protein sequence ID" value="CAK7347563.1"/>
    <property type="molecule type" value="Genomic_DNA"/>
</dbReference>
<feature type="transmembrane region" description="Helical" evidence="4">
    <location>
        <begin position="83"/>
        <end position="103"/>
    </location>
</feature>
<dbReference type="PANTHER" id="PTHR23500:SF477">
    <property type="entry name" value="MAJOR FACILITATOR SUPERFAMILY (MFS) PROFILE DOMAIN-CONTAINING PROTEIN"/>
    <property type="match status" value="1"/>
</dbReference>
<evidence type="ECO:0000256" key="1">
    <source>
        <dbReference type="ARBA" id="ARBA00010992"/>
    </source>
</evidence>
<keyword evidence="6" id="KW-1185">Reference proteome</keyword>
<dbReference type="PANTHER" id="PTHR23500">
    <property type="entry name" value="SOLUTE CARRIER FAMILY 2, FACILITATED GLUCOSE TRANSPORTER"/>
    <property type="match status" value="1"/>
</dbReference>
<evidence type="ECO:0000256" key="4">
    <source>
        <dbReference type="SAM" id="Phobius"/>
    </source>
</evidence>
<keyword evidence="4" id="KW-0812">Transmembrane</keyword>
<accession>A0AAV1S9I6</accession>
<protein>
    <submittedName>
        <fullName evidence="5">Uncharacterized protein</fullName>
    </submittedName>
</protein>
<organism evidence="5 6">
    <name type="scientific">Dovyalis caffra</name>
    <dbReference type="NCBI Taxonomy" id="77055"/>
    <lineage>
        <taxon>Eukaryota</taxon>
        <taxon>Viridiplantae</taxon>
        <taxon>Streptophyta</taxon>
        <taxon>Embryophyta</taxon>
        <taxon>Tracheophyta</taxon>
        <taxon>Spermatophyta</taxon>
        <taxon>Magnoliopsida</taxon>
        <taxon>eudicotyledons</taxon>
        <taxon>Gunneridae</taxon>
        <taxon>Pentapetalae</taxon>
        <taxon>rosids</taxon>
        <taxon>fabids</taxon>
        <taxon>Malpighiales</taxon>
        <taxon>Salicaceae</taxon>
        <taxon>Flacourtieae</taxon>
        <taxon>Dovyalis</taxon>
    </lineage>
</organism>
<feature type="compositionally biased region" description="Basic and acidic residues" evidence="3">
    <location>
        <begin position="149"/>
        <end position="165"/>
    </location>
</feature>
<feature type="compositionally biased region" description="Basic and acidic residues" evidence="3">
    <location>
        <begin position="132"/>
        <end position="141"/>
    </location>
</feature>
<dbReference type="GO" id="GO:0015144">
    <property type="term" value="F:carbohydrate transmembrane transporter activity"/>
    <property type="evidence" value="ECO:0007669"/>
    <property type="project" value="InterPro"/>
</dbReference>
<comment type="caution">
    <text evidence="5">The sequence shown here is derived from an EMBL/GenBank/DDBJ whole genome shotgun (WGS) entry which is preliminary data.</text>
</comment>
<keyword evidence="4" id="KW-0472">Membrane</keyword>
<evidence type="ECO:0000313" key="6">
    <source>
        <dbReference type="Proteomes" id="UP001314170"/>
    </source>
</evidence>